<proteinExistence type="predicted"/>
<comment type="caution">
    <text evidence="1">The sequence shown here is derived from an EMBL/GenBank/DDBJ whole genome shotgun (WGS) entry which is preliminary data.</text>
</comment>
<organism evidence="1 2">
    <name type="scientific">Elysia crispata</name>
    <name type="common">lettuce slug</name>
    <dbReference type="NCBI Taxonomy" id="231223"/>
    <lineage>
        <taxon>Eukaryota</taxon>
        <taxon>Metazoa</taxon>
        <taxon>Spiralia</taxon>
        <taxon>Lophotrochozoa</taxon>
        <taxon>Mollusca</taxon>
        <taxon>Gastropoda</taxon>
        <taxon>Heterobranchia</taxon>
        <taxon>Euthyneura</taxon>
        <taxon>Panpulmonata</taxon>
        <taxon>Sacoglossa</taxon>
        <taxon>Placobranchoidea</taxon>
        <taxon>Plakobranchidae</taxon>
        <taxon>Elysia</taxon>
    </lineage>
</organism>
<dbReference type="EMBL" id="JAWDGP010001864">
    <property type="protein sequence ID" value="KAK3787504.1"/>
    <property type="molecule type" value="Genomic_DNA"/>
</dbReference>
<evidence type="ECO:0000313" key="2">
    <source>
        <dbReference type="Proteomes" id="UP001283361"/>
    </source>
</evidence>
<keyword evidence="2" id="KW-1185">Reference proteome</keyword>
<sequence>MEDMLIVQNSWQATHLRSGSCIVQTHWQRVNNYCVRNCSNERSPFLQEADWRKSRLSINSQQALHKRFKSARILKHQITPTVSEPIHQCHYMILGGDQKL</sequence>
<dbReference type="Proteomes" id="UP001283361">
    <property type="component" value="Unassembled WGS sequence"/>
</dbReference>
<gene>
    <name evidence="1" type="ORF">RRG08_025766</name>
</gene>
<protein>
    <submittedName>
        <fullName evidence="1">Uncharacterized protein</fullName>
    </submittedName>
</protein>
<evidence type="ECO:0000313" key="1">
    <source>
        <dbReference type="EMBL" id="KAK3787504.1"/>
    </source>
</evidence>
<reference evidence="1" key="1">
    <citation type="journal article" date="2023" name="G3 (Bethesda)">
        <title>A reference genome for the long-term kleptoplast-retaining sea slug Elysia crispata morphotype clarki.</title>
        <authorList>
            <person name="Eastman K.E."/>
            <person name="Pendleton A.L."/>
            <person name="Shaikh M.A."/>
            <person name="Suttiyut T."/>
            <person name="Ogas R."/>
            <person name="Tomko P."/>
            <person name="Gavelis G."/>
            <person name="Widhalm J.R."/>
            <person name="Wisecaver J.H."/>
        </authorList>
    </citation>
    <scope>NUCLEOTIDE SEQUENCE</scope>
    <source>
        <strain evidence="1">ECLA1</strain>
    </source>
</reference>
<accession>A0AAE1AGG5</accession>
<name>A0AAE1AGG5_9GAST</name>
<dbReference type="AlphaFoldDB" id="A0AAE1AGG5"/>